<organism evidence="2 3">
    <name type="scientific">Dendrothele bispora (strain CBS 962.96)</name>
    <dbReference type="NCBI Taxonomy" id="1314807"/>
    <lineage>
        <taxon>Eukaryota</taxon>
        <taxon>Fungi</taxon>
        <taxon>Dikarya</taxon>
        <taxon>Basidiomycota</taxon>
        <taxon>Agaricomycotina</taxon>
        <taxon>Agaricomycetes</taxon>
        <taxon>Agaricomycetidae</taxon>
        <taxon>Agaricales</taxon>
        <taxon>Agaricales incertae sedis</taxon>
        <taxon>Dendrothele</taxon>
    </lineage>
</organism>
<sequence>MSTNMSSNMPTTRPEHQVHDSSDPLPGARGAQSGAVDYSPETIERMPTSQLDQQGVPETHTEGRNAFTESRPMDVKPTDNGGVAIGGRSDLPEGKAKMTDKIIGKTEKVIGKMTKNPEMHEKGELREAGGKAATIGEARAPHD</sequence>
<proteinExistence type="predicted"/>
<protein>
    <submittedName>
        <fullName evidence="2">Uncharacterized protein</fullName>
    </submittedName>
</protein>
<accession>A0A4V4HHG1</accession>
<feature type="compositionally biased region" description="Basic and acidic residues" evidence="1">
    <location>
        <begin position="90"/>
        <end position="129"/>
    </location>
</feature>
<dbReference type="AlphaFoldDB" id="A0A4V4HHG1"/>
<reference evidence="2 3" key="1">
    <citation type="journal article" date="2019" name="Nat. Ecol. Evol.">
        <title>Megaphylogeny resolves global patterns of mushroom evolution.</title>
        <authorList>
            <person name="Varga T."/>
            <person name="Krizsan K."/>
            <person name="Foldi C."/>
            <person name="Dima B."/>
            <person name="Sanchez-Garcia M."/>
            <person name="Sanchez-Ramirez S."/>
            <person name="Szollosi G.J."/>
            <person name="Szarkandi J.G."/>
            <person name="Papp V."/>
            <person name="Albert L."/>
            <person name="Andreopoulos W."/>
            <person name="Angelini C."/>
            <person name="Antonin V."/>
            <person name="Barry K.W."/>
            <person name="Bougher N.L."/>
            <person name="Buchanan P."/>
            <person name="Buyck B."/>
            <person name="Bense V."/>
            <person name="Catcheside P."/>
            <person name="Chovatia M."/>
            <person name="Cooper J."/>
            <person name="Damon W."/>
            <person name="Desjardin D."/>
            <person name="Finy P."/>
            <person name="Geml J."/>
            <person name="Haridas S."/>
            <person name="Hughes K."/>
            <person name="Justo A."/>
            <person name="Karasinski D."/>
            <person name="Kautmanova I."/>
            <person name="Kiss B."/>
            <person name="Kocsube S."/>
            <person name="Kotiranta H."/>
            <person name="LaButti K.M."/>
            <person name="Lechner B.E."/>
            <person name="Liimatainen K."/>
            <person name="Lipzen A."/>
            <person name="Lukacs Z."/>
            <person name="Mihaltcheva S."/>
            <person name="Morgado L.N."/>
            <person name="Niskanen T."/>
            <person name="Noordeloos M.E."/>
            <person name="Ohm R.A."/>
            <person name="Ortiz-Santana B."/>
            <person name="Ovrebo C."/>
            <person name="Racz N."/>
            <person name="Riley R."/>
            <person name="Savchenko A."/>
            <person name="Shiryaev A."/>
            <person name="Soop K."/>
            <person name="Spirin V."/>
            <person name="Szebenyi C."/>
            <person name="Tomsovsky M."/>
            <person name="Tulloss R.E."/>
            <person name="Uehling J."/>
            <person name="Grigoriev I.V."/>
            <person name="Vagvolgyi C."/>
            <person name="Papp T."/>
            <person name="Martin F.M."/>
            <person name="Miettinen O."/>
            <person name="Hibbett D.S."/>
            <person name="Nagy L.G."/>
        </authorList>
    </citation>
    <scope>NUCLEOTIDE SEQUENCE [LARGE SCALE GENOMIC DNA]</scope>
    <source>
        <strain evidence="2 3">CBS 962.96</strain>
    </source>
</reference>
<dbReference type="EMBL" id="ML179075">
    <property type="protein sequence ID" value="THV02646.1"/>
    <property type="molecule type" value="Genomic_DNA"/>
</dbReference>
<feature type="region of interest" description="Disordered" evidence="1">
    <location>
        <begin position="1"/>
        <end position="143"/>
    </location>
</feature>
<evidence type="ECO:0000256" key="1">
    <source>
        <dbReference type="SAM" id="MobiDB-lite"/>
    </source>
</evidence>
<gene>
    <name evidence="2" type="ORF">K435DRAFT_827437</name>
</gene>
<feature type="compositionally biased region" description="Basic and acidic residues" evidence="1">
    <location>
        <begin position="13"/>
        <end position="22"/>
    </location>
</feature>
<evidence type="ECO:0000313" key="2">
    <source>
        <dbReference type="EMBL" id="THV02646.1"/>
    </source>
</evidence>
<evidence type="ECO:0000313" key="3">
    <source>
        <dbReference type="Proteomes" id="UP000297245"/>
    </source>
</evidence>
<feature type="compositionally biased region" description="Polar residues" evidence="1">
    <location>
        <begin position="1"/>
        <end position="11"/>
    </location>
</feature>
<dbReference type="Proteomes" id="UP000297245">
    <property type="component" value="Unassembled WGS sequence"/>
</dbReference>
<dbReference type="OrthoDB" id="3210574at2759"/>
<keyword evidence="3" id="KW-1185">Reference proteome</keyword>
<name>A0A4V4HHG1_DENBC</name>